<dbReference type="EMBL" id="CAAALY010040962">
    <property type="protein sequence ID" value="VEL19302.1"/>
    <property type="molecule type" value="Genomic_DNA"/>
</dbReference>
<accession>A0A3S5AFS1</accession>
<comment type="caution">
    <text evidence="1">The sequence shown here is derived from an EMBL/GenBank/DDBJ whole genome shotgun (WGS) entry which is preliminary data.</text>
</comment>
<protein>
    <submittedName>
        <fullName evidence="1">Uncharacterized protein</fullName>
    </submittedName>
</protein>
<dbReference type="AlphaFoldDB" id="A0A3S5AFS1"/>
<reference evidence="1" key="1">
    <citation type="submission" date="2018-11" db="EMBL/GenBank/DDBJ databases">
        <authorList>
            <consortium name="Pathogen Informatics"/>
        </authorList>
    </citation>
    <scope>NUCLEOTIDE SEQUENCE</scope>
</reference>
<name>A0A3S5AFS1_9PLAT</name>
<keyword evidence="2" id="KW-1185">Reference proteome</keyword>
<evidence type="ECO:0000313" key="2">
    <source>
        <dbReference type="Proteomes" id="UP000784294"/>
    </source>
</evidence>
<proteinExistence type="predicted"/>
<organism evidence="1 2">
    <name type="scientific">Protopolystoma xenopodis</name>
    <dbReference type="NCBI Taxonomy" id="117903"/>
    <lineage>
        <taxon>Eukaryota</taxon>
        <taxon>Metazoa</taxon>
        <taxon>Spiralia</taxon>
        <taxon>Lophotrochozoa</taxon>
        <taxon>Platyhelminthes</taxon>
        <taxon>Monogenea</taxon>
        <taxon>Polyopisthocotylea</taxon>
        <taxon>Polystomatidea</taxon>
        <taxon>Polystomatidae</taxon>
        <taxon>Protopolystoma</taxon>
    </lineage>
</organism>
<dbReference type="Proteomes" id="UP000784294">
    <property type="component" value="Unassembled WGS sequence"/>
</dbReference>
<evidence type="ECO:0000313" key="1">
    <source>
        <dbReference type="EMBL" id="VEL19302.1"/>
    </source>
</evidence>
<sequence>MLLPTSSPNTSVSRSAVLHHLTSDEPHTLATSAAAGITYSGQMRAPMVFLKPSGVAGQGNGHPVQTSHSGYLQHEKPAHMPGSSAIGYEWDAQRLMRAEREDLECEWAKVRRREDLELPDLVPLPEATPVIWTIISFYLK</sequence>
<gene>
    <name evidence="1" type="ORF">PXEA_LOCUS12742</name>
</gene>